<organism evidence="2">
    <name type="scientific">Melampsora larici-populina (strain 98AG31 / pathotype 3-4-7)</name>
    <name type="common">Poplar leaf rust fungus</name>
    <dbReference type="NCBI Taxonomy" id="747676"/>
    <lineage>
        <taxon>Eukaryota</taxon>
        <taxon>Fungi</taxon>
        <taxon>Dikarya</taxon>
        <taxon>Basidiomycota</taxon>
        <taxon>Pucciniomycotina</taxon>
        <taxon>Pucciniomycetes</taxon>
        <taxon>Pucciniales</taxon>
        <taxon>Melampsoraceae</taxon>
        <taxon>Melampsora</taxon>
    </lineage>
</organism>
<name>F4RJV4_MELLP</name>
<protein>
    <submittedName>
        <fullName evidence="1">Uncharacterized protein</fullName>
    </submittedName>
</protein>
<proteinExistence type="predicted"/>
<dbReference type="RefSeq" id="XP_007409337.1">
    <property type="nucleotide sequence ID" value="XM_007409275.1"/>
</dbReference>
<dbReference type="VEuPathDB" id="FungiDB:MELLADRAFT_105946"/>
<sequence>MGRRDKQSQASGCLYTKTERTEAVGVYLELWGYIPDASRYELLVKGSSPKRKTSTKINPKGRSSFRVKKVSANSSPQVCVSNVSLVLFEISAGAGLGLIVSFGEYVLGIAGDMKGYEGLLSCEEIRKGGPDKCCGTPHAACLEVIPY</sequence>
<dbReference type="EMBL" id="GL883104">
    <property type="protein sequence ID" value="EGG07430.1"/>
    <property type="molecule type" value="Genomic_DNA"/>
</dbReference>
<dbReference type="InParanoid" id="F4RJV4"/>
<dbReference type="Proteomes" id="UP000001072">
    <property type="component" value="Unassembled WGS sequence"/>
</dbReference>
<evidence type="ECO:0000313" key="1">
    <source>
        <dbReference type="EMBL" id="EGG07430.1"/>
    </source>
</evidence>
<dbReference type="HOGENOM" id="CLU_1768506_0_0_1"/>
<dbReference type="GeneID" id="18922758"/>
<reference evidence="2" key="1">
    <citation type="journal article" date="2011" name="Proc. Natl. Acad. Sci. U.S.A.">
        <title>Obligate biotrophy features unraveled by the genomic analysis of rust fungi.</title>
        <authorList>
            <person name="Duplessis S."/>
            <person name="Cuomo C.A."/>
            <person name="Lin Y.-C."/>
            <person name="Aerts A."/>
            <person name="Tisserant E."/>
            <person name="Veneault-Fourrey C."/>
            <person name="Joly D.L."/>
            <person name="Hacquard S."/>
            <person name="Amselem J."/>
            <person name="Cantarel B.L."/>
            <person name="Chiu R."/>
            <person name="Coutinho P.M."/>
            <person name="Feau N."/>
            <person name="Field M."/>
            <person name="Frey P."/>
            <person name="Gelhaye E."/>
            <person name="Goldberg J."/>
            <person name="Grabherr M.G."/>
            <person name="Kodira C.D."/>
            <person name="Kohler A."/>
            <person name="Kuees U."/>
            <person name="Lindquist E.A."/>
            <person name="Lucas S.M."/>
            <person name="Mago R."/>
            <person name="Mauceli E."/>
            <person name="Morin E."/>
            <person name="Murat C."/>
            <person name="Pangilinan J.L."/>
            <person name="Park R."/>
            <person name="Pearson M."/>
            <person name="Quesneville H."/>
            <person name="Rouhier N."/>
            <person name="Sakthikumar S."/>
            <person name="Salamov A.A."/>
            <person name="Schmutz J."/>
            <person name="Selles B."/>
            <person name="Shapiro H."/>
            <person name="Tanguay P."/>
            <person name="Tuskan G.A."/>
            <person name="Henrissat B."/>
            <person name="Van de Peer Y."/>
            <person name="Rouze P."/>
            <person name="Ellis J.G."/>
            <person name="Dodds P.N."/>
            <person name="Schein J.E."/>
            <person name="Zhong S."/>
            <person name="Hamelin R.C."/>
            <person name="Grigoriev I.V."/>
            <person name="Szabo L.J."/>
            <person name="Martin F."/>
        </authorList>
    </citation>
    <scope>NUCLEOTIDE SEQUENCE [LARGE SCALE GENOMIC DNA]</scope>
    <source>
        <strain evidence="2">98AG31 / pathotype 3-4-7</strain>
    </source>
</reference>
<gene>
    <name evidence="1" type="ORF">MELLADRAFT_105946</name>
</gene>
<keyword evidence="2" id="KW-1185">Reference proteome</keyword>
<accession>F4RJV4</accession>
<dbReference type="AlphaFoldDB" id="F4RJV4"/>
<dbReference type="KEGG" id="mlr:MELLADRAFT_105946"/>
<evidence type="ECO:0000313" key="2">
    <source>
        <dbReference type="Proteomes" id="UP000001072"/>
    </source>
</evidence>